<dbReference type="RefSeq" id="WP_063205500.1">
    <property type="nucleotide sequence ID" value="NZ_LUKD01000001.1"/>
</dbReference>
<dbReference type="InterPro" id="IPR039728">
    <property type="entry name" value="GLG1"/>
</dbReference>
<evidence type="ECO:0008006" key="3">
    <source>
        <dbReference type="Google" id="ProtNLM"/>
    </source>
</evidence>
<dbReference type="InterPro" id="IPR001893">
    <property type="entry name" value="Cys-rich_GLG1_repeat"/>
</dbReference>
<proteinExistence type="predicted"/>
<name>A0A162GRT9_BDEBC</name>
<dbReference type="PANTHER" id="PTHR11884:SF1">
    <property type="entry name" value="GOLGI APPARATUS PROTEIN 1"/>
    <property type="match status" value="1"/>
</dbReference>
<comment type="caution">
    <text evidence="1">The sequence shown here is derived from an EMBL/GenBank/DDBJ whole genome shotgun (WGS) entry which is preliminary data.</text>
</comment>
<dbReference type="OrthoDB" id="330006at2"/>
<dbReference type="GO" id="GO:0016020">
    <property type="term" value="C:membrane"/>
    <property type="evidence" value="ECO:0007669"/>
    <property type="project" value="InterPro"/>
</dbReference>
<dbReference type="Pfam" id="PF00839">
    <property type="entry name" value="Cys_rich_FGFR"/>
    <property type="match status" value="2"/>
</dbReference>
<evidence type="ECO:0000313" key="1">
    <source>
        <dbReference type="EMBL" id="KYG68806.1"/>
    </source>
</evidence>
<dbReference type="EMBL" id="LUKD01000001">
    <property type="protein sequence ID" value="KYG68806.1"/>
    <property type="molecule type" value="Genomic_DNA"/>
</dbReference>
<accession>A0A162GRT9</accession>
<organism evidence="1 2">
    <name type="scientific">Bdellovibrio bacteriovorus</name>
    <dbReference type="NCBI Taxonomy" id="959"/>
    <lineage>
        <taxon>Bacteria</taxon>
        <taxon>Pseudomonadati</taxon>
        <taxon>Bdellovibrionota</taxon>
        <taxon>Bdellovibrionia</taxon>
        <taxon>Bdellovibrionales</taxon>
        <taxon>Pseudobdellovibrionaceae</taxon>
        <taxon>Bdellovibrio</taxon>
    </lineage>
</organism>
<protein>
    <recommendedName>
        <fullName evidence="3">Cysteine rich repeat domain protein</fullName>
    </recommendedName>
</protein>
<dbReference type="Proteomes" id="UP000075799">
    <property type="component" value="Unassembled WGS sequence"/>
</dbReference>
<evidence type="ECO:0000313" key="2">
    <source>
        <dbReference type="Proteomes" id="UP000075799"/>
    </source>
</evidence>
<dbReference type="AlphaFoldDB" id="A0A162GRT9"/>
<dbReference type="PANTHER" id="PTHR11884">
    <property type="entry name" value="SELECTIN LIGAND RELATED"/>
    <property type="match status" value="1"/>
</dbReference>
<reference evidence="1 2" key="1">
    <citation type="submission" date="2016-03" db="EMBL/GenBank/DDBJ databases">
        <authorList>
            <person name="Ploux O."/>
        </authorList>
    </citation>
    <scope>NUCLEOTIDE SEQUENCE [LARGE SCALE GENOMIC DNA]</scope>
    <source>
        <strain evidence="1 2">EC13</strain>
    </source>
</reference>
<sequence>MKEQVIAGMLTLSLALGFIFSIEVLAQNNRTLLDPCVSDLQKYCQNAEPGGGAFLTCLDENKDKLSPECRARNKKLHEMVIELQGACNNDLLKFCDNVSAGGGRIIKCLRDHTTELSNACKVGIDNSLQNRKNLLQSQWP</sequence>
<gene>
    <name evidence="1" type="ORF">AZI87_06145</name>
</gene>